<feature type="transmembrane region" description="Helical" evidence="1">
    <location>
        <begin position="73"/>
        <end position="96"/>
    </location>
</feature>
<accession>A0A2G8SAA0</accession>
<feature type="transmembrane region" description="Helical" evidence="1">
    <location>
        <begin position="290"/>
        <end position="314"/>
    </location>
</feature>
<feature type="transmembrane region" description="Helical" evidence="1">
    <location>
        <begin position="245"/>
        <end position="270"/>
    </location>
</feature>
<protein>
    <submittedName>
        <fullName evidence="2">Uncharacterized protein</fullName>
    </submittedName>
</protein>
<evidence type="ECO:0000256" key="1">
    <source>
        <dbReference type="SAM" id="Phobius"/>
    </source>
</evidence>
<keyword evidence="1" id="KW-0472">Membrane</keyword>
<proteinExistence type="predicted"/>
<feature type="transmembrane region" description="Helical" evidence="1">
    <location>
        <begin position="39"/>
        <end position="61"/>
    </location>
</feature>
<keyword evidence="1" id="KW-1133">Transmembrane helix</keyword>
<sequence length="338" mass="36879">MPLARAAALELLRPVEINDLALNTTLYYAADLSFTALDIGLSSALFGVLTLLVALAVMFLIRKGLYHTFVRILLPSTLLLYGSTILYTAALGSHIISIGRLVAQAQSGLFSGDAFTNAEVGAFESDVLKQSWMMTIAVSVNVLIGGSIVWWRVCVVWRNRMVYCLGPLLIMLTIAFGAKTLFGAHHCLHSCRQPQFLFSPGIFADMCALLSLAVNLIATILIGYKGWKHGRLLRRSLGRGHQKSPVVKTLALLVESGAIYCILLIIMVVYKATPALFAAPDVHQNAFFQVIAYYTYACFIYVIVSLLSVLPALYNGDLSEYPRSAAGADTATRLSTQY</sequence>
<dbReference type="EMBL" id="AYKW01000014">
    <property type="protein sequence ID" value="PIL30689.1"/>
    <property type="molecule type" value="Genomic_DNA"/>
</dbReference>
<gene>
    <name evidence="2" type="ORF">GSI_07393</name>
</gene>
<evidence type="ECO:0000313" key="2">
    <source>
        <dbReference type="EMBL" id="PIL30689.1"/>
    </source>
</evidence>
<reference evidence="2 3" key="1">
    <citation type="journal article" date="2015" name="Sci. Rep.">
        <title>Chromosome-level genome map provides insights into diverse defense mechanisms in the medicinal fungus Ganoderma sinense.</title>
        <authorList>
            <person name="Zhu Y."/>
            <person name="Xu J."/>
            <person name="Sun C."/>
            <person name="Zhou S."/>
            <person name="Xu H."/>
            <person name="Nelson D.R."/>
            <person name="Qian J."/>
            <person name="Song J."/>
            <person name="Luo H."/>
            <person name="Xiang L."/>
            <person name="Li Y."/>
            <person name="Xu Z."/>
            <person name="Ji A."/>
            <person name="Wang L."/>
            <person name="Lu S."/>
            <person name="Hayward A."/>
            <person name="Sun W."/>
            <person name="Li X."/>
            <person name="Schwartz D.C."/>
            <person name="Wang Y."/>
            <person name="Chen S."/>
        </authorList>
    </citation>
    <scope>NUCLEOTIDE SEQUENCE [LARGE SCALE GENOMIC DNA]</scope>
    <source>
        <strain evidence="2 3">ZZ0214-1</strain>
    </source>
</reference>
<dbReference type="OrthoDB" id="3214103at2759"/>
<organism evidence="2 3">
    <name type="scientific">Ganoderma sinense ZZ0214-1</name>
    <dbReference type="NCBI Taxonomy" id="1077348"/>
    <lineage>
        <taxon>Eukaryota</taxon>
        <taxon>Fungi</taxon>
        <taxon>Dikarya</taxon>
        <taxon>Basidiomycota</taxon>
        <taxon>Agaricomycotina</taxon>
        <taxon>Agaricomycetes</taxon>
        <taxon>Polyporales</taxon>
        <taxon>Polyporaceae</taxon>
        <taxon>Ganoderma</taxon>
    </lineage>
</organism>
<keyword evidence="1" id="KW-0812">Transmembrane</keyword>
<feature type="transmembrane region" description="Helical" evidence="1">
    <location>
        <begin position="202"/>
        <end position="224"/>
    </location>
</feature>
<name>A0A2G8SAA0_9APHY</name>
<comment type="caution">
    <text evidence="2">The sequence shown here is derived from an EMBL/GenBank/DDBJ whole genome shotgun (WGS) entry which is preliminary data.</text>
</comment>
<evidence type="ECO:0000313" key="3">
    <source>
        <dbReference type="Proteomes" id="UP000230002"/>
    </source>
</evidence>
<keyword evidence="3" id="KW-1185">Reference proteome</keyword>
<feature type="transmembrane region" description="Helical" evidence="1">
    <location>
        <begin position="163"/>
        <end position="182"/>
    </location>
</feature>
<dbReference type="AlphaFoldDB" id="A0A2G8SAA0"/>
<feature type="transmembrane region" description="Helical" evidence="1">
    <location>
        <begin position="132"/>
        <end position="151"/>
    </location>
</feature>
<dbReference type="Proteomes" id="UP000230002">
    <property type="component" value="Unassembled WGS sequence"/>
</dbReference>